<dbReference type="EMBL" id="CP063458">
    <property type="protein sequence ID" value="QOV90450.1"/>
    <property type="molecule type" value="Genomic_DNA"/>
</dbReference>
<comment type="similarity">
    <text evidence="9 10 11">Belongs to the MurJ/MviN family.</text>
</comment>
<feature type="transmembrane region" description="Helical" evidence="10">
    <location>
        <begin position="156"/>
        <end position="179"/>
    </location>
</feature>
<evidence type="ECO:0000256" key="4">
    <source>
        <dbReference type="ARBA" id="ARBA00022960"/>
    </source>
</evidence>
<dbReference type="UniPathway" id="UPA00219"/>
<evidence type="ECO:0000313" key="12">
    <source>
        <dbReference type="EMBL" id="QOV90450.1"/>
    </source>
</evidence>
<comment type="function">
    <text evidence="8 10 11">Involved in peptidoglycan biosynthesis. Transports lipid-linked peptidoglycan precursors from the inner to the outer leaflet of the cytoplasmic membrane.</text>
</comment>
<sequence length="554" mass="59738">MSQPSSFLRHAKVVGLLTLASRVLGLGREIVSAHFLGTGLIASAFTVAFTIPNLFRKLFGEGALSAAFIPLYARAVKDDRTSAADFAASGINLLVAILLAITILGELLLVGILALWPGLRADHLLTLRLTAIMLPYVLLICGMAFLSGILQVHRRFAAPAAAPILLNLCHIAVLVIGAATLGLSGRTDDDRAAELQTSLVYWLAFAVLVAGVLQTAILLPSLRAVGFRFRLAVGLWTPMTRNMFRLTIPVALGAGVVQLSVLLDRSLSTLLMAGVDAAGNQITHFSIFGQVLRYPMEAGAPARLAVAQFMYLFPLGIFATALATAIFPSLSSDALEKDQSKFKASLRQGIEAALWEGIPASVGLILVSEPAIRLLFQHGQITAHDADLIRHSLIYYAAAIWAFSLLQITSRAFYAVHDTATPLKLAILNLVINLAVELPMIWVLGEAGMAVGTLVAFTVQAIWMLRILDRRVGGLELTTILRPVLKMFAATALMTLVCWGVSRLPIYPTGDRRWVWAAQLAILIVVGGAAYGVGCRLLGVTVMDHFLPRRFRRR</sequence>
<dbReference type="PRINTS" id="PR01806">
    <property type="entry name" value="VIRFACTRMVIN"/>
</dbReference>
<comment type="caution">
    <text evidence="10">Lacks conserved residue(s) required for the propagation of feature annotation.</text>
</comment>
<feature type="transmembrane region" description="Helical" evidence="10">
    <location>
        <begin position="450"/>
        <end position="468"/>
    </location>
</feature>
<dbReference type="InterPro" id="IPR051050">
    <property type="entry name" value="Lipid_II_flippase_MurJ/MviN"/>
</dbReference>
<comment type="subcellular location">
    <subcellularLocation>
        <location evidence="1 10">Cell membrane</location>
        <topology evidence="1 10">Multi-pass membrane protein</topology>
    </subcellularLocation>
</comment>
<dbReference type="AlphaFoldDB" id="A0A7M2X137"/>
<dbReference type="GO" id="GO:0071555">
    <property type="term" value="P:cell wall organization"/>
    <property type="evidence" value="ECO:0007669"/>
    <property type="project" value="UniProtKB-UniRule"/>
</dbReference>
<evidence type="ECO:0000256" key="11">
    <source>
        <dbReference type="PIRNR" id="PIRNR002869"/>
    </source>
</evidence>
<protein>
    <recommendedName>
        <fullName evidence="10">Probable lipid II flippase MurJ</fullName>
    </recommendedName>
</protein>
<evidence type="ECO:0000313" key="13">
    <source>
        <dbReference type="Proteomes" id="UP000593765"/>
    </source>
</evidence>
<dbReference type="KEGG" id="hbs:IPV69_03525"/>
<keyword evidence="10 11" id="KW-0813">Transport</keyword>
<dbReference type="NCBIfam" id="TIGR01695">
    <property type="entry name" value="murJ_mviN"/>
    <property type="match status" value="1"/>
</dbReference>
<gene>
    <name evidence="10 12" type="primary">murJ</name>
    <name evidence="12" type="ORF">IPV69_03525</name>
</gene>
<dbReference type="RefSeq" id="WP_206293533.1">
    <property type="nucleotide sequence ID" value="NZ_CP063458.1"/>
</dbReference>
<keyword evidence="5 10" id="KW-0573">Peptidoglycan synthesis</keyword>
<organism evidence="12 13">
    <name type="scientific">Humisphaera borealis</name>
    <dbReference type="NCBI Taxonomy" id="2807512"/>
    <lineage>
        <taxon>Bacteria</taxon>
        <taxon>Pseudomonadati</taxon>
        <taxon>Planctomycetota</taxon>
        <taxon>Phycisphaerae</taxon>
        <taxon>Tepidisphaerales</taxon>
        <taxon>Tepidisphaeraceae</taxon>
        <taxon>Humisphaera</taxon>
    </lineage>
</organism>
<evidence type="ECO:0000256" key="3">
    <source>
        <dbReference type="ARBA" id="ARBA00022692"/>
    </source>
</evidence>
<comment type="pathway">
    <text evidence="10">Cell wall biogenesis; peptidoglycan biosynthesis.</text>
</comment>
<keyword evidence="10 11" id="KW-0961">Cell wall biogenesis/degradation</keyword>
<keyword evidence="3 10" id="KW-0812">Transmembrane</keyword>
<evidence type="ECO:0000256" key="6">
    <source>
        <dbReference type="ARBA" id="ARBA00022989"/>
    </source>
</evidence>
<feature type="transmembrane region" description="Helical" evidence="10">
    <location>
        <begin position="514"/>
        <end position="547"/>
    </location>
</feature>
<keyword evidence="6 10" id="KW-1133">Transmembrane helix</keyword>
<dbReference type="GO" id="GO:0009252">
    <property type="term" value="P:peptidoglycan biosynthetic process"/>
    <property type="evidence" value="ECO:0007669"/>
    <property type="project" value="UniProtKB-UniRule"/>
</dbReference>
<dbReference type="GO" id="GO:0005886">
    <property type="term" value="C:plasma membrane"/>
    <property type="evidence" value="ECO:0007669"/>
    <property type="project" value="UniProtKB-SubCell"/>
</dbReference>
<reference evidence="12 13" key="1">
    <citation type="submission" date="2020-10" db="EMBL/GenBank/DDBJ databases">
        <title>Wide distribution of Phycisphaera-like planctomycetes from WD2101 soil group in peatlands and genome analysis of the first cultivated representative.</title>
        <authorList>
            <person name="Dedysh S.N."/>
            <person name="Beletsky A.V."/>
            <person name="Ivanova A."/>
            <person name="Kulichevskaya I.S."/>
            <person name="Suzina N.E."/>
            <person name="Philippov D.A."/>
            <person name="Rakitin A.L."/>
            <person name="Mardanov A.V."/>
            <person name="Ravin N.V."/>
        </authorList>
    </citation>
    <scope>NUCLEOTIDE SEQUENCE [LARGE SCALE GENOMIC DNA]</scope>
    <source>
        <strain evidence="12 13">M1803</strain>
    </source>
</reference>
<feature type="transmembrane region" description="Helical" evidence="10">
    <location>
        <begin position="309"/>
        <end position="331"/>
    </location>
</feature>
<dbReference type="InterPro" id="IPR004268">
    <property type="entry name" value="MurJ"/>
</dbReference>
<dbReference type="Pfam" id="PF03023">
    <property type="entry name" value="MurJ"/>
    <property type="match status" value="1"/>
</dbReference>
<accession>A0A7M2X137</accession>
<evidence type="ECO:0000256" key="9">
    <source>
        <dbReference type="ARBA" id="ARBA00061532"/>
    </source>
</evidence>
<dbReference type="GO" id="GO:0008360">
    <property type="term" value="P:regulation of cell shape"/>
    <property type="evidence" value="ECO:0007669"/>
    <property type="project" value="UniProtKB-UniRule"/>
</dbReference>
<keyword evidence="13" id="KW-1185">Reference proteome</keyword>
<proteinExistence type="inferred from homology"/>
<dbReference type="Proteomes" id="UP000593765">
    <property type="component" value="Chromosome"/>
</dbReference>
<feature type="transmembrane region" description="Helical" evidence="10">
    <location>
        <begin position="243"/>
        <end position="263"/>
    </location>
</feature>
<feature type="transmembrane region" description="Helical" evidence="10">
    <location>
        <begin position="128"/>
        <end position="149"/>
    </location>
</feature>
<feature type="transmembrane region" description="Helical" evidence="10">
    <location>
        <begin position="199"/>
        <end position="222"/>
    </location>
</feature>
<dbReference type="PIRSF" id="PIRSF002869">
    <property type="entry name" value="MviN"/>
    <property type="match status" value="1"/>
</dbReference>
<evidence type="ECO:0000256" key="10">
    <source>
        <dbReference type="HAMAP-Rule" id="MF_02078"/>
    </source>
</evidence>
<keyword evidence="4 10" id="KW-0133">Cell shape</keyword>
<feature type="transmembrane region" description="Helical" evidence="10">
    <location>
        <begin position="35"/>
        <end position="55"/>
    </location>
</feature>
<feature type="transmembrane region" description="Helical" evidence="10">
    <location>
        <begin position="480"/>
        <end position="502"/>
    </location>
</feature>
<dbReference type="PANTHER" id="PTHR47019">
    <property type="entry name" value="LIPID II FLIPPASE MURJ"/>
    <property type="match status" value="1"/>
</dbReference>
<evidence type="ECO:0000256" key="5">
    <source>
        <dbReference type="ARBA" id="ARBA00022984"/>
    </source>
</evidence>
<dbReference type="CDD" id="cd13123">
    <property type="entry name" value="MATE_MurJ_like"/>
    <property type="match status" value="1"/>
</dbReference>
<evidence type="ECO:0000256" key="1">
    <source>
        <dbReference type="ARBA" id="ARBA00004651"/>
    </source>
</evidence>
<dbReference type="GO" id="GO:0034204">
    <property type="term" value="P:lipid translocation"/>
    <property type="evidence" value="ECO:0007669"/>
    <property type="project" value="TreeGrafter"/>
</dbReference>
<evidence type="ECO:0000256" key="2">
    <source>
        <dbReference type="ARBA" id="ARBA00022475"/>
    </source>
</evidence>
<feature type="transmembrane region" description="Helical" evidence="10">
    <location>
        <begin position="393"/>
        <end position="414"/>
    </location>
</feature>
<dbReference type="GO" id="GO:0015648">
    <property type="term" value="F:lipid-linked peptidoglycan transporter activity"/>
    <property type="evidence" value="ECO:0007669"/>
    <property type="project" value="UniProtKB-UniRule"/>
</dbReference>
<keyword evidence="7 10" id="KW-0472">Membrane</keyword>
<evidence type="ECO:0000256" key="8">
    <source>
        <dbReference type="ARBA" id="ARBA00060041"/>
    </source>
</evidence>
<feature type="transmembrane region" description="Helical" evidence="10">
    <location>
        <begin position="93"/>
        <end position="116"/>
    </location>
</feature>
<name>A0A7M2X137_9BACT</name>
<dbReference type="PANTHER" id="PTHR47019:SF1">
    <property type="entry name" value="LIPID II FLIPPASE MURJ"/>
    <property type="match status" value="1"/>
</dbReference>
<evidence type="ECO:0000256" key="7">
    <source>
        <dbReference type="ARBA" id="ARBA00023136"/>
    </source>
</evidence>
<dbReference type="HAMAP" id="MF_02078">
    <property type="entry name" value="MurJ_MviN"/>
    <property type="match status" value="1"/>
</dbReference>
<keyword evidence="2 10" id="KW-1003">Cell membrane</keyword>